<dbReference type="InterPro" id="IPR049192">
    <property type="entry name" value="DUF4246_C"/>
</dbReference>
<dbReference type="AlphaFoldDB" id="A0A084GEQ5"/>
<dbReference type="EMBL" id="JOWA01000066">
    <property type="protein sequence ID" value="KEZ45817.1"/>
    <property type="molecule type" value="Genomic_DNA"/>
</dbReference>
<dbReference type="PANTHER" id="PTHR33119">
    <property type="entry name" value="IFI3P"/>
    <property type="match status" value="1"/>
</dbReference>
<accession>A0A084GEQ5</accession>
<proteinExistence type="predicted"/>
<dbReference type="Pfam" id="PF14033">
    <property type="entry name" value="DUF4246"/>
    <property type="match status" value="1"/>
</dbReference>
<name>A0A084GEQ5_PSEDA</name>
<dbReference type="HOGENOM" id="CLU_012066_2_0_1"/>
<dbReference type="KEGG" id="sapo:SAPIO_CDS1632"/>
<reference evidence="3 4" key="1">
    <citation type="journal article" date="2014" name="Genome Announc.">
        <title>Draft genome sequence of the pathogenic fungus Scedosporium apiospermum.</title>
        <authorList>
            <person name="Vandeputte P."/>
            <person name="Ghamrawi S."/>
            <person name="Rechenmann M."/>
            <person name="Iltis A."/>
            <person name="Giraud S."/>
            <person name="Fleury M."/>
            <person name="Thornton C."/>
            <person name="Delhaes L."/>
            <person name="Meyer W."/>
            <person name="Papon N."/>
            <person name="Bouchara J.P."/>
        </authorList>
    </citation>
    <scope>NUCLEOTIDE SEQUENCE [LARGE SCALE GENOMIC DNA]</scope>
    <source>
        <strain evidence="3 4">IHEM 14462</strain>
    </source>
</reference>
<comment type="caution">
    <text evidence="3">The sequence shown here is derived from an EMBL/GenBank/DDBJ whole genome shotgun (WGS) entry which is preliminary data.</text>
</comment>
<evidence type="ECO:0000259" key="2">
    <source>
        <dbReference type="Pfam" id="PF14033"/>
    </source>
</evidence>
<dbReference type="OrthoDB" id="415532at2759"/>
<dbReference type="RefSeq" id="XP_016645616.1">
    <property type="nucleotide sequence ID" value="XM_016784859.1"/>
</dbReference>
<evidence type="ECO:0000313" key="4">
    <source>
        <dbReference type="Proteomes" id="UP000028545"/>
    </source>
</evidence>
<feature type="domain" description="DUF4246" evidence="2">
    <location>
        <begin position="37"/>
        <end position="629"/>
    </location>
</feature>
<dbReference type="GeneID" id="27720704"/>
<feature type="region of interest" description="Disordered" evidence="1">
    <location>
        <begin position="138"/>
        <end position="159"/>
    </location>
</feature>
<dbReference type="InterPro" id="IPR025340">
    <property type="entry name" value="DUF4246"/>
</dbReference>
<dbReference type="PANTHER" id="PTHR33119:SF1">
    <property type="entry name" value="FE2OG DIOXYGENASE DOMAIN-CONTAINING PROTEIN"/>
    <property type="match status" value="1"/>
</dbReference>
<dbReference type="Proteomes" id="UP000028545">
    <property type="component" value="Unassembled WGS sequence"/>
</dbReference>
<organism evidence="3 4">
    <name type="scientific">Pseudallescheria apiosperma</name>
    <name type="common">Scedosporium apiospermum</name>
    <dbReference type="NCBI Taxonomy" id="563466"/>
    <lineage>
        <taxon>Eukaryota</taxon>
        <taxon>Fungi</taxon>
        <taxon>Dikarya</taxon>
        <taxon>Ascomycota</taxon>
        <taxon>Pezizomycotina</taxon>
        <taxon>Sordariomycetes</taxon>
        <taxon>Hypocreomycetidae</taxon>
        <taxon>Microascales</taxon>
        <taxon>Microascaceae</taxon>
        <taxon>Scedosporium</taxon>
    </lineage>
</organism>
<dbReference type="VEuPathDB" id="FungiDB:SAPIO_CDS1632"/>
<gene>
    <name evidence="3" type="ORF">SAPIO_CDS1632</name>
</gene>
<evidence type="ECO:0000256" key="1">
    <source>
        <dbReference type="SAM" id="MobiDB-lite"/>
    </source>
</evidence>
<keyword evidence="4" id="KW-1185">Reference proteome</keyword>
<protein>
    <recommendedName>
        <fullName evidence="2">DUF4246 domain-containing protein</fullName>
    </recommendedName>
</protein>
<evidence type="ECO:0000313" key="3">
    <source>
        <dbReference type="EMBL" id="KEZ45817.1"/>
    </source>
</evidence>
<sequence>MDAITDRPNWESDVFNSQTAEALRQEMTTREPLLSPKAWAWCLEELQDKARSFVRTGRVLVYDAGIRVSKSSLQGSERMERLILAPTDGVDPNSMWAHSGQGVVSEIAPHVKSRGPHSYGYHSPGEVEPNFNLPYNITSPSELDTDSDSEPEPGKLAKKRAPRTISNLFQWLPCDIVIADADACTSTEISLRARITSYINGLHPSTHGSMYSLIEDAISASVFPWNDVLMHAGTRKRENYDMNGNFYRELCSLSDDWDRMSQSQRDDSLDDIITRMQTAPALCNTFEVDFVRAESKIHETIRARLEEFRYPEPGTYFSFQDWKTGKNALYPVQDISNTIRSDIYLSAQGCPHPLLTPNPAWPWARISEMDSLPERGPPFRNHSVIPLLDPNSQQPGTACSGELLRSIGEVFDAVQTCPRCYVANKYGEDTGSRDWCRENIRVHPRRRRNHKYREVQLHHQFRHQGLQVYVKMQTIELTPDRPHFPGSDWILEGMLNEHIVATSVYTFEQTNVAEALSLQFRVAADFTRENYWLHRFEFQRAFTTFAVDQPIGEVVTRISHFQTVGSVAAPKERLVAFPNVVQYRLNPVELQDPSKPGCVRFLTICLVDPNYRVISTKRVVPQDFSWWRRDVFPDDFLSSRGLPVEVRDQIALDAFDPSIFTPEEATDFRARMQKEREDMMADLDYEGFSHEYFNQDLPS</sequence>